<proteinExistence type="inferred from homology"/>
<dbReference type="InterPro" id="IPR050641">
    <property type="entry name" value="RIFMO-like"/>
</dbReference>
<dbReference type="SUPFAM" id="SSF52833">
    <property type="entry name" value="Thioredoxin-like"/>
    <property type="match status" value="1"/>
</dbReference>
<dbReference type="Gene3D" id="3.40.30.120">
    <property type="match status" value="1"/>
</dbReference>
<keyword evidence="4" id="KW-0274">FAD</keyword>
<comment type="similarity">
    <text evidence="2">Belongs to the PheA/TfdB FAD monooxygenase family.</text>
</comment>
<dbReference type="PANTHER" id="PTHR43004:SF19">
    <property type="entry name" value="BINDING MONOOXYGENASE, PUTATIVE (JCVI)-RELATED"/>
    <property type="match status" value="1"/>
</dbReference>
<evidence type="ECO:0000313" key="8">
    <source>
        <dbReference type="Proteomes" id="UP000772434"/>
    </source>
</evidence>
<dbReference type="InterPro" id="IPR036188">
    <property type="entry name" value="FAD/NAD-bd_sf"/>
</dbReference>
<evidence type="ECO:0000256" key="4">
    <source>
        <dbReference type="ARBA" id="ARBA00022827"/>
    </source>
</evidence>
<evidence type="ECO:0000256" key="3">
    <source>
        <dbReference type="ARBA" id="ARBA00022630"/>
    </source>
</evidence>
<keyword evidence="3" id="KW-0285">Flavoprotein</keyword>
<dbReference type="InterPro" id="IPR036249">
    <property type="entry name" value="Thioredoxin-like_sf"/>
</dbReference>
<dbReference type="AlphaFoldDB" id="A0A9P5P6V3"/>
<comment type="caution">
    <text evidence="7">The sequence shown here is derived from an EMBL/GenBank/DDBJ whole genome shotgun (WGS) entry which is preliminary data.</text>
</comment>
<name>A0A9P5P6V3_9AGAR</name>
<keyword evidence="5" id="KW-0560">Oxidoreductase</keyword>
<keyword evidence="8" id="KW-1185">Reference proteome</keyword>
<evidence type="ECO:0000256" key="1">
    <source>
        <dbReference type="ARBA" id="ARBA00001974"/>
    </source>
</evidence>
<evidence type="ECO:0000313" key="7">
    <source>
        <dbReference type="EMBL" id="KAF9028528.1"/>
    </source>
</evidence>
<dbReference type="Gene3D" id="3.50.50.60">
    <property type="entry name" value="FAD/NAD(P)-binding domain"/>
    <property type="match status" value="1"/>
</dbReference>
<dbReference type="EMBL" id="JADNRY010000733">
    <property type="protein sequence ID" value="KAF9028528.1"/>
    <property type="molecule type" value="Genomic_DNA"/>
</dbReference>
<accession>A0A9P5P6V3</accession>
<dbReference type="Pfam" id="PF01494">
    <property type="entry name" value="FAD_binding_3"/>
    <property type="match status" value="1"/>
</dbReference>
<dbReference type="OrthoDB" id="2690153at2759"/>
<evidence type="ECO:0000259" key="6">
    <source>
        <dbReference type="Pfam" id="PF01494"/>
    </source>
</evidence>
<organism evidence="7 8">
    <name type="scientific">Rhodocollybia butyracea</name>
    <dbReference type="NCBI Taxonomy" id="206335"/>
    <lineage>
        <taxon>Eukaryota</taxon>
        <taxon>Fungi</taxon>
        <taxon>Dikarya</taxon>
        <taxon>Basidiomycota</taxon>
        <taxon>Agaricomycotina</taxon>
        <taxon>Agaricomycetes</taxon>
        <taxon>Agaricomycetidae</taxon>
        <taxon>Agaricales</taxon>
        <taxon>Marasmiineae</taxon>
        <taxon>Omphalotaceae</taxon>
        <taxon>Rhodocollybia</taxon>
    </lineage>
</organism>
<feature type="non-terminal residue" evidence="7">
    <location>
        <position position="309"/>
    </location>
</feature>
<dbReference type="InterPro" id="IPR002938">
    <property type="entry name" value="FAD-bd"/>
</dbReference>
<dbReference type="PRINTS" id="PR00420">
    <property type="entry name" value="RNGMNOXGNASE"/>
</dbReference>
<gene>
    <name evidence="7" type="ORF">BDP27DRAFT_1350077</name>
</gene>
<sequence>MEAILGDMHIVGDSIKGDSDEIASSREELIKVFYKATGRTDIQIGELVWMGVWRPNIRMVNEFGKGRVFVAGDACHVHSPTGGQGMNSGIQDSFNLAWKLTLVHKGLAPRSVLDSYSQERLRVIASTLNMTTELFKKELSGKSKERTHLTRGYELRMFSINYRDSPLVIDEKYPERDLEVVDAYRSGDDGTVQGGDRAPDAPCLTHLGQNTSTSLFDIFKPNHHTALVFSGSGSGASVTQVLETLREYSSDSSSSFRAPSEVVEVVTVVDTERYAHKNYVIEPQDGPTVVIVRPDGYIGALVTSGSKGI</sequence>
<evidence type="ECO:0000256" key="5">
    <source>
        <dbReference type="ARBA" id="ARBA00023002"/>
    </source>
</evidence>
<dbReference type="SUPFAM" id="SSF51905">
    <property type="entry name" value="FAD/NAD(P)-binding domain"/>
    <property type="match status" value="1"/>
</dbReference>
<comment type="cofactor">
    <cofactor evidence="1">
        <name>FAD</name>
        <dbReference type="ChEBI" id="CHEBI:57692"/>
    </cofactor>
</comment>
<dbReference type="Gene3D" id="3.30.70.2450">
    <property type="match status" value="1"/>
</dbReference>
<reference evidence="7" key="1">
    <citation type="submission" date="2020-11" db="EMBL/GenBank/DDBJ databases">
        <authorList>
            <consortium name="DOE Joint Genome Institute"/>
            <person name="Ahrendt S."/>
            <person name="Riley R."/>
            <person name="Andreopoulos W."/>
            <person name="Labutti K."/>
            <person name="Pangilinan J."/>
            <person name="Ruiz-Duenas F.J."/>
            <person name="Barrasa J.M."/>
            <person name="Sanchez-Garcia M."/>
            <person name="Camarero S."/>
            <person name="Miyauchi S."/>
            <person name="Serrano A."/>
            <person name="Linde D."/>
            <person name="Babiker R."/>
            <person name="Drula E."/>
            <person name="Ayuso-Fernandez I."/>
            <person name="Pacheco R."/>
            <person name="Padilla G."/>
            <person name="Ferreira P."/>
            <person name="Barriuso J."/>
            <person name="Kellner H."/>
            <person name="Castanera R."/>
            <person name="Alfaro M."/>
            <person name="Ramirez L."/>
            <person name="Pisabarro A.G."/>
            <person name="Kuo A."/>
            <person name="Tritt A."/>
            <person name="Lipzen A."/>
            <person name="He G."/>
            <person name="Yan M."/>
            <person name="Ng V."/>
            <person name="Cullen D."/>
            <person name="Martin F."/>
            <person name="Rosso M.-N."/>
            <person name="Henrissat B."/>
            <person name="Hibbett D."/>
            <person name="Martinez A.T."/>
            <person name="Grigoriev I.V."/>
        </authorList>
    </citation>
    <scope>NUCLEOTIDE SEQUENCE</scope>
    <source>
        <strain evidence="7">AH 40177</strain>
    </source>
</reference>
<dbReference type="Proteomes" id="UP000772434">
    <property type="component" value="Unassembled WGS sequence"/>
</dbReference>
<dbReference type="GO" id="GO:0071949">
    <property type="term" value="F:FAD binding"/>
    <property type="evidence" value="ECO:0007669"/>
    <property type="project" value="InterPro"/>
</dbReference>
<dbReference type="GO" id="GO:0016709">
    <property type="term" value="F:oxidoreductase activity, acting on paired donors, with incorporation or reduction of molecular oxygen, NAD(P)H as one donor, and incorporation of one atom of oxygen"/>
    <property type="evidence" value="ECO:0007669"/>
    <property type="project" value="UniProtKB-ARBA"/>
</dbReference>
<dbReference type="PANTHER" id="PTHR43004">
    <property type="entry name" value="TRK SYSTEM POTASSIUM UPTAKE PROTEIN"/>
    <property type="match status" value="1"/>
</dbReference>
<feature type="domain" description="FAD-binding" evidence="6">
    <location>
        <begin position="19"/>
        <end position="128"/>
    </location>
</feature>
<evidence type="ECO:0000256" key="2">
    <source>
        <dbReference type="ARBA" id="ARBA00007801"/>
    </source>
</evidence>
<protein>
    <submittedName>
        <fullName evidence="7">FAD binding domain-containing protein</fullName>
    </submittedName>
</protein>